<proteinExistence type="inferred from homology"/>
<dbReference type="InterPro" id="IPR027443">
    <property type="entry name" value="IPNS-like_sf"/>
</dbReference>
<feature type="domain" description="Aspartyl/asparaginy/proline hydroxylase" evidence="4">
    <location>
        <begin position="62"/>
        <end position="218"/>
    </location>
</feature>
<name>A0A2X2D1F5_PSELU</name>
<dbReference type="GO" id="GO:0051213">
    <property type="term" value="F:dioxygenase activity"/>
    <property type="evidence" value="ECO:0007669"/>
    <property type="project" value="UniProtKB-KW"/>
</dbReference>
<evidence type="ECO:0000256" key="1">
    <source>
        <dbReference type="ARBA" id="ARBA00007730"/>
    </source>
</evidence>
<evidence type="ECO:0000313" key="5">
    <source>
        <dbReference type="EMBL" id="SPZ06035.1"/>
    </source>
</evidence>
<evidence type="ECO:0000259" key="4">
    <source>
        <dbReference type="Pfam" id="PF05118"/>
    </source>
</evidence>
<gene>
    <name evidence="5" type="ORF">NCTC11842_01962</name>
</gene>
<reference evidence="5 6" key="1">
    <citation type="submission" date="2018-06" db="EMBL/GenBank/DDBJ databases">
        <authorList>
            <consortium name="Pathogen Informatics"/>
            <person name="Doyle S."/>
        </authorList>
    </citation>
    <scope>NUCLEOTIDE SEQUENCE [LARGE SCALE GENOMIC DNA]</scope>
    <source>
        <strain evidence="5 6">NCTC11842</strain>
    </source>
</reference>
<evidence type="ECO:0000256" key="3">
    <source>
        <dbReference type="ARBA" id="ARBA00023002"/>
    </source>
</evidence>
<accession>A0A2X2D1F5</accession>
<dbReference type="InterPro" id="IPR051821">
    <property type="entry name" value="Asp/Asn_beta-hydroxylase"/>
</dbReference>
<dbReference type="Proteomes" id="UP000250443">
    <property type="component" value="Unassembled WGS sequence"/>
</dbReference>
<dbReference type="PANTHER" id="PTHR46332">
    <property type="entry name" value="ASPARTATE BETA-HYDROXYLASE DOMAIN-CONTAINING PROTEIN 2"/>
    <property type="match status" value="1"/>
</dbReference>
<dbReference type="Pfam" id="PF05118">
    <property type="entry name" value="Asp_Arg_Hydrox"/>
    <property type="match status" value="1"/>
</dbReference>
<dbReference type="SUPFAM" id="SSF51197">
    <property type="entry name" value="Clavaminate synthase-like"/>
    <property type="match status" value="1"/>
</dbReference>
<dbReference type="Gene3D" id="2.60.120.330">
    <property type="entry name" value="B-lactam Antibiotic, Isopenicillin N Synthase, Chain"/>
    <property type="match status" value="1"/>
</dbReference>
<evidence type="ECO:0000256" key="2">
    <source>
        <dbReference type="ARBA" id="ARBA00022964"/>
    </source>
</evidence>
<dbReference type="AlphaFoldDB" id="A0A2X2D1F5"/>
<comment type="similarity">
    <text evidence="1">Belongs to the aspartyl/asparaginyl beta-hydroxylase family.</text>
</comment>
<organism evidence="5 6">
    <name type="scientific">Pseudomonas luteola</name>
    <dbReference type="NCBI Taxonomy" id="47886"/>
    <lineage>
        <taxon>Bacteria</taxon>
        <taxon>Pseudomonadati</taxon>
        <taxon>Pseudomonadota</taxon>
        <taxon>Gammaproteobacteria</taxon>
        <taxon>Pseudomonadales</taxon>
        <taxon>Pseudomonadaceae</taxon>
        <taxon>Pseudomonas</taxon>
    </lineage>
</organism>
<protein>
    <submittedName>
        <fullName evidence="5">Aspartyl/asparaginyl beta-hydroxylase family</fullName>
    </submittedName>
</protein>
<sequence length="256" mass="30151">MEKTQDNATLSTQKRKRKKHRPSVAIGLWIIKRLEKAIKHYSKVETTPFIDAGQFAWVPELETHWETIRAELNEVLQNKHKIPNFQDISKDQKNITQDDRWKTFFLYGYGYKMDGNCLRCPETTRIIESIPGMFTAFFSILEPGKHIPLHRGPYNGLLRAHLGLVVPEPKEKCRIEVGGETRHWETGKCMIFDDTYRHQVWNETDGVRVVLFLDIQRPLAWPGSLLNRIILRLIRWSPFIQDARRNHRAWERGLEP</sequence>
<dbReference type="RefSeq" id="WP_010798123.1">
    <property type="nucleotide sequence ID" value="NZ_CP044086.1"/>
</dbReference>
<keyword evidence="2" id="KW-0223">Dioxygenase</keyword>
<dbReference type="PANTHER" id="PTHR46332:SF5">
    <property type="entry name" value="ASPARTATE BETA-HYDROXYLASE DOMAIN CONTAINING 2"/>
    <property type="match status" value="1"/>
</dbReference>
<dbReference type="EMBL" id="UAUF01000011">
    <property type="protein sequence ID" value="SPZ06035.1"/>
    <property type="molecule type" value="Genomic_DNA"/>
</dbReference>
<dbReference type="GO" id="GO:0016020">
    <property type="term" value="C:membrane"/>
    <property type="evidence" value="ECO:0007669"/>
    <property type="project" value="TreeGrafter"/>
</dbReference>
<dbReference type="InterPro" id="IPR007803">
    <property type="entry name" value="Asp/Arg/Pro-Hydrxlase"/>
</dbReference>
<evidence type="ECO:0000313" key="6">
    <source>
        <dbReference type="Proteomes" id="UP000250443"/>
    </source>
</evidence>
<keyword evidence="3" id="KW-0560">Oxidoreductase</keyword>